<dbReference type="EMBL" id="JAATJV010267100">
    <property type="protein sequence ID" value="MBZ3876153.1"/>
    <property type="molecule type" value="Genomic_DNA"/>
</dbReference>
<evidence type="ECO:0000313" key="3">
    <source>
        <dbReference type="EMBL" id="MBZ3876153.1"/>
    </source>
</evidence>
<feature type="region of interest" description="Disordered" evidence="1">
    <location>
        <begin position="89"/>
        <end position="109"/>
    </location>
</feature>
<comment type="caution">
    <text evidence="3">The sequence shown here is derived from an EMBL/GenBank/DDBJ whole genome shotgun (WGS) entry which is preliminary data.</text>
</comment>
<dbReference type="AlphaFoldDB" id="A0AA41MQ89"/>
<proteinExistence type="predicted"/>
<name>A0AA41MQ89_SCICA</name>
<protein>
    <submittedName>
        <fullName evidence="3">Eukaryotic translation initiation factor 3 subunit G</fullName>
    </submittedName>
</protein>
<keyword evidence="3" id="KW-0396">Initiation factor</keyword>
<organism evidence="3 4">
    <name type="scientific">Sciurus carolinensis</name>
    <name type="common">Eastern gray squirrel</name>
    <dbReference type="NCBI Taxonomy" id="30640"/>
    <lineage>
        <taxon>Eukaryota</taxon>
        <taxon>Metazoa</taxon>
        <taxon>Chordata</taxon>
        <taxon>Craniata</taxon>
        <taxon>Vertebrata</taxon>
        <taxon>Euteleostomi</taxon>
        <taxon>Mammalia</taxon>
        <taxon>Eutheria</taxon>
        <taxon>Euarchontoglires</taxon>
        <taxon>Glires</taxon>
        <taxon>Rodentia</taxon>
        <taxon>Sciuromorpha</taxon>
        <taxon>Sciuridae</taxon>
        <taxon>Sciurinae</taxon>
        <taxon>Sciurini</taxon>
        <taxon>Sciurus</taxon>
    </lineage>
</organism>
<evidence type="ECO:0000256" key="1">
    <source>
        <dbReference type="SAM" id="MobiDB-lite"/>
    </source>
</evidence>
<gene>
    <name evidence="3" type="ORF">SUZIE_136515</name>
</gene>
<feature type="domain" description="Eukaryotic translation initiation factor 3 subunit G N-terminal" evidence="2">
    <location>
        <begin position="14"/>
        <end position="73"/>
    </location>
</feature>
<dbReference type="GO" id="GO:0003743">
    <property type="term" value="F:translation initiation factor activity"/>
    <property type="evidence" value="ECO:0007669"/>
    <property type="project" value="UniProtKB-KW"/>
</dbReference>
<keyword evidence="4" id="KW-1185">Reference proteome</keyword>
<dbReference type="InterPro" id="IPR024675">
    <property type="entry name" value="eIF3g_N"/>
</dbReference>
<accession>A0AA41MQ89</accession>
<sequence length="163" mass="18512">MEEELEEVWELRFNPPGPNVATITVSDYVSMTFITSKEDLKHQEEENPMNKLKGQKTVSCHISKGDHCPYKNTQRPLQKELAEQLGLSTGQENWSQCRPPRKRPGKAPTPRCLYNLLFPNQISTMDPSTDPISKKGTPNCLPHTALFQLKEARVVIDPLSLQQ</sequence>
<evidence type="ECO:0000259" key="2">
    <source>
        <dbReference type="Pfam" id="PF12353"/>
    </source>
</evidence>
<dbReference type="Pfam" id="PF12353">
    <property type="entry name" value="eIF3g"/>
    <property type="match status" value="1"/>
</dbReference>
<dbReference type="Proteomes" id="UP001166674">
    <property type="component" value="Unassembled WGS sequence"/>
</dbReference>
<reference evidence="3" key="1">
    <citation type="submission" date="2020-03" db="EMBL/GenBank/DDBJ databases">
        <title>Studies in the Genomics of Life Span.</title>
        <authorList>
            <person name="Glass D."/>
        </authorList>
    </citation>
    <scope>NUCLEOTIDE SEQUENCE</scope>
    <source>
        <strain evidence="3">SUZIE</strain>
        <tissue evidence="3">Muscle</tissue>
    </source>
</reference>
<keyword evidence="3" id="KW-0648">Protein biosynthesis</keyword>
<evidence type="ECO:0000313" key="4">
    <source>
        <dbReference type="Proteomes" id="UP001166674"/>
    </source>
</evidence>